<dbReference type="Pfam" id="PF20043">
    <property type="entry name" value="DUF6445"/>
    <property type="match status" value="1"/>
</dbReference>
<evidence type="ECO:0000313" key="2">
    <source>
        <dbReference type="Proteomes" id="UP000029391"/>
    </source>
</evidence>
<dbReference type="eggNOG" id="ENOG5032GFI">
    <property type="taxonomic scope" value="Bacteria"/>
</dbReference>
<keyword evidence="2" id="KW-1185">Reference proteome</keyword>
<dbReference type="RefSeq" id="WP_026815980.1">
    <property type="nucleotide sequence ID" value="NZ_AUFF01000001.1"/>
</dbReference>
<evidence type="ECO:0000313" key="1">
    <source>
        <dbReference type="EMBL" id="KFN48255.1"/>
    </source>
</evidence>
<reference evidence="1 2" key="1">
    <citation type="submission" date="2013-09" db="EMBL/GenBank/DDBJ databases">
        <title>Genome sequencing of Arenimonas composti.</title>
        <authorList>
            <person name="Chen F."/>
            <person name="Wang G."/>
        </authorList>
    </citation>
    <scope>NUCLEOTIDE SEQUENCE [LARGE SCALE GENOMIC DNA]</scope>
    <source>
        <strain evidence="1 2">TR7-09</strain>
    </source>
</reference>
<gene>
    <name evidence="1" type="ORF">P873_01480</name>
</gene>
<comment type="caution">
    <text evidence="1">The sequence shown here is derived from an EMBL/GenBank/DDBJ whole genome shotgun (WGS) entry which is preliminary data.</text>
</comment>
<accession>A0A091BV91</accession>
<dbReference type="Proteomes" id="UP000029391">
    <property type="component" value="Unassembled WGS sequence"/>
</dbReference>
<name>A0A091BV91_9GAMM</name>
<dbReference type="SUPFAM" id="SSF51197">
    <property type="entry name" value="Clavaminate synthase-like"/>
    <property type="match status" value="1"/>
</dbReference>
<proteinExistence type="predicted"/>
<organism evidence="1 2">
    <name type="scientific">Arenimonas composti TR7-09 = DSM 18010</name>
    <dbReference type="NCBI Taxonomy" id="1121013"/>
    <lineage>
        <taxon>Bacteria</taxon>
        <taxon>Pseudomonadati</taxon>
        <taxon>Pseudomonadota</taxon>
        <taxon>Gammaproteobacteria</taxon>
        <taxon>Lysobacterales</taxon>
        <taxon>Lysobacteraceae</taxon>
        <taxon>Arenimonas</taxon>
    </lineage>
</organism>
<dbReference type="STRING" id="1121013.GCA_000426365_00457"/>
<dbReference type="EMBL" id="AWXU01000056">
    <property type="protein sequence ID" value="KFN48255.1"/>
    <property type="molecule type" value="Genomic_DNA"/>
</dbReference>
<dbReference type="Gene3D" id="2.60.120.620">
    <property type="entry name" value="q2cbj1_9rhob like domain"/>
    <property type="match status" value="1"/>
</dbReference>
<dbReference type="InterPro" id="IPR045617">
    <property type="entry name" value="DUF6445"/>
</dbReference>
<dbReference type="AlphaFoldDB" id="A0A091BV91"/>
<sequence length="207" mass="23023">MNTSLLIVDDFLANAEALRAAALRMDFPPVDGMFPGRNSRERLLIEGLDAQVSRLLGECVEGMPGPQAHGRFRLALAGDRGRAGVHVDAAHWSGILYLTPNEHARGGTEFYRHRPTGFEVAPSDDADALRFGHRDAKSMVSSLLASDTLDPSKWELTMRVPMRFNRLVLFRPWLWHTAGENFGTTPEDGRLVYLMFFRSAAALCRVA</sequence>
<evidence type="ECO:0008006" key="3">
    <source>
        <dbReference type="Google" id="ProtNLM"/>
    </source>
</evidence>
<dbReference type="OrthoDB" id="4048724at2"/>
<protein>
    <recommendedName>
        <fullName evidence="3">Prolyl 4-hydroxylase alpha subunit Fe(2+) 2OG dioxygenase domain-containing protein</fullName>
    </recommendedName>
</protein>